<evidence type="ECO:0000256" key="1">
    <source>
        <dbReference type="SAM" id="Phobius"/>
    </source>
</evidence>
<dbReference type="InterPro" id="IPR004704">
    <property type="entry name" value="PTS_IID_man"/>
</dbReference>
<feature type="transmembrane region" description="Helical" evidence="1">
    <location>
        <begin position="188"/>
        <end position="208"/>
    </location>
</feature>
<accession>A0A645BQU7</accession>
<dbReference type="GO" id="GO:0005886">
    <property type="term" value="C:plasma membrane"/>
    <property type="evidence" value="ECO:0007669"/>
    <property type="project" value="TreeGrafter"/>
</dbReference>
<dbReference type="PANTHER" id="PTHR32502">
    <property type="entry name" value="N-ACETYLGALACTOSAMINE PERMEASE II COMPONENT-RELATED"/>
    <property type="match status" value="1"/>
</dbReference>
<keyword evidence="1" id="KW-1133">Transmembrane helix</keyword>
<feature type="transmembrane region" description="Helical" evidence="1">
    <location>
        <begin position="252"/>
        <end position="270"/>
    </location>
</feature>
<dbReference type="EMBL" id="VSSQ01021785">
    <property type="protein sequence ID" value="MPM67607.1"/>
    <property type="molecule type" value="Genomic_DNA"/>
</dbReference>
<dbReference type="InterPro" id="IPR050303">
    <property type="entry name" value="GatZ_KbaZ_carbometab"/>
</dbReference>
<dbReference type="Pfam" id="PF03613">
    <property type="entry name" value="EIID-AGA"/>
    <property type="match status" value="1"/>
</dbReference>
<dbReference type="PANTHER" id="PTHR32502:SF23">
    <property type="entry name" value="TRANSPORT PROTEIN, PTS SYSTEM"/>
    <property type="match status" value="1"/>
</dbReference>
<dbReference type="GO" id="GO:0009401">
    <property type="term" value="P:phosphoenolpyruvate-dependent sugar phosphotransferase system"/>
    <property type="evidence" value="ECO:0007669"/>
    <property type="project" value="InterPro"/>
</dbReference>
<sequence>MKNSNNQNEKKITKKELNEVFIRSISYNGSFNYERQLNLGWAFSLMPVLRKLYGDDKEQMARALKRHLEFNNITPFICTILFGITTALEEENANDPDFDESSINAVKVGLMGPLSGIGDSIFFGTIRTLGAAIGCSLALEGSALGPILFFLIFNIPNFLSRYFLMGYGYKLGTSFLEKVEQSGIISKVFKGTAILGLMVIGGMVASTVKVPLALQIGSVNLLDTINGVFPKLLSLAVTLLIYQLLKKDMKATSILFWIIVLSIAGTAVGLF</sequence>
<organism evidence="2">
    <name type="scientific">bioreactor metagenome</name>
    <dbReference type="NCBI Taxonomy" id="1076179"/>
    <lineage>
        <taxon>unclassified sequences</taxon>
        <taxon>metagenomes</taxon>
        <taxon>ecological metagenomes</taxon>
    </lineage>
</organism>
<feature type="transmembrane region" description="Helical" evidence="1">
    <location>
        <begin position="228"/>
        <end position="245"/>
    </location>
</feature>
<protein>
    <submittedName>
        <fullName evidence="2">PTS system mannose-specific EIID component</fullName>
    </submittedName>
</protein>
<reference evidence="2" key="1">
    <citation type="submission" date="2019-08" db="EMBL/GenBank/DDBJ databases">
        <authorList>
            <person name="Kucharzyk K."/>
            <person name="Murdoch R.W."/>
            <person name="Higgins S."/>
            <person name="Loffler F."/>
        </authorList>
    </citation>
    <scope>NUCLEOTIDE SEQUENCE</scope>
</reference>
<evidence type="ECO:0000313" key="2">
    <source>
        <dbReference type="EMBL" id="MPM67607.1"/>
    </source>
</evidence>
<gene>
    <name evidence="2" type="primary">manZ_9</name>
    <name evidence="2" type="ORF">SDC9_114531</name>
</gene>
<feature type="transmembrane region" description="Helical" evidence="1">
    <location>
        <begin position="70"/>
        <end position="88"/>
    </location>
</feature>
<dbReference type="PROSITE" id="PS51108">
    <property type="entry name" value="PTS_EIID"/>
    <property type="match status" value="1"/>
</dbReference>
<comment type="caution">
    <text evidence="2">The sequence shown here is derived from an EMBL/GenBank/DDBJ whole genome shotgun (WGS) entry which is preliminary data.</text>
</comment>
<name>A0A645BQU7_9ZZZZ</name>
<keyword evidence="1" id="KW-0472">Membrane</keyword>
<proteinExistence type="predicted"/>
<keyword evidence="1" id="KW-0812">Transmembrane</keyword>
<dbReference type="AlphaFoldDB" id="A0A645BQU7"/>